<sequence>MRRTLLFLLLLCGCSGPKLPYLGENARILAFGDSLTQGVGAGEGRDYPAMLSALCECEVINAGISGETSAQGLARIADVLDQTQPDLLLLLEGGNDVLRGLDKSQLKANLEGMILAARTRQVPVLLLAVPDKSLLLSPMPLYEELADQYGLPLLDDTVSDLLSAAGMKSDGVHFNNQGYQALAEAVFANLQASGAF</sequence>
<dbReference type="AlphaFoldDB" id="A0A974XRM9"/>
<protein>
    <submittedName>
        <fullName evidence="2">Arylesterase</fullName>
    </submittedName>
</protein>
<dbReference type="InterPro" id="IPR036514">
    <property type="entry name" value="SGNH_hydro_sf"/>
</dbReference>
<dbReference type="Proteomes" id="UP000663281">
    <property type="component" value="Chromosome"/>
</dbReference>
<accession>A0A974XRM9</accession>
<dbReference type="InterPro" id="IPR013830">
    <property type="entry name" value="SGNH_hydro"/>
</dbReference>
<evidence type="ECO:0000313" key="3">
    <source>
        <dbReference type="Proteomes" id="UP000663281"/>
    </source>
</evidence>
<dbReference type="GO" id="GO:0004622">
    <property type="term" value="F:phosphatidylcholine lysophospholipase activity"/>
    <property type="evidence" value="ECO:0007669"/>
    <property type="project" value="TreeGrafter"/>
</dbReference>
<organism evidence="2 3">
    <name type="scientific">Shewanella cyperi</name>
    <dbReference type="NCBI Taxonomy" id="2814292"/>
    <lineage>
        <taxon>Bacteria</taxon>
        <taxon>Pseudomonadati</taxon>
        <taxon>Pseudomonadota</taxon>
        <taxon>Gammaproteobacteria</taxon>
        <taxon>Alteromonadales</taxon>
        <taxon>Shewanellaceae</taxon>
        <taxon>Shewanella</taxon>
    </lineage>
</organism>
<dbReference type="Gene3D" id="3.40.50.1110">
    <property type="entry name" value="SGNH hydrolase"/>
    <property type="match status" value="1"/>
</dbReference>
<name>A0A974XRM9_9GAMM</name>
<reference evidence="2 3" key="1">
    <citation type="submission" date="2021-03" db="EMBL/GenBank/DDBJ databases">
        <title>Novel species identification of genus Shewanella.</title>
        <authorList>
            <person name="Liu G."/>
            <person name="Zhang Q."/>
        </authorList>
    </citation>
    <scope>NUCLEOTIDE SEQUENCE [LARGE SCALE GENOMIC DNA]</scope>
    <source>
        <strain evidence="2 3">FJAT-53726</strain>
    </source>
</reference>
<proteinExistence type="predicted"/>
<dbReference type="PANTHER" id="PTHR30383:SF24">
    <property type="entry name" value="THIOESTERASE 1_PROTEASE 1_LYSOPHOSPHOLIPASE L1"/>
    <property type="match status" value="1"/>
</dbReference>
<dbReference type="Pfam" id="PF13472">
    <property type="entry name" value="Lipase_GDSL_2"/>
    <property type="match status" value="1"/>
</dbReference>
<dbReference type="SUPFAM" id="SSF52266">
    <property type="entry name" value="SGNH hydrolase"/>
    <property type="match status" value="1"/>
</dbReference>
<keyword evidence="3" id="KW-1185">Reference proteome</keyword>
<dbReference type="KEGG" id="scyp:JYB88_13505"/>
<evidence type="ECO:0000313" key="2">
    <source>
        <dbReference type="EMBL" id="QSX29229.1"/>
    </source>
</evidence>
<dbReference type="InterPro" id="IPR051532">
    <property type="entry name" value="Ester_Hydrolysis_Enzymes"/>
</dbReference>
<dbReference type="RefSeq" id="WP_207324435.1">
    <property type="nucleotide sequence ID" value="NZ_CP071504.1"/>
</dbReference>
<dbReference type="PANTHER" id="PTHR30383">
    <property type="entry name" value="THIOESTERASE 1/PROTEASE 1/LYSOPHOSPHOLIPASE L1"/>
    <property type="match status" value="1"/>
</dbReference>
<gene>
    <name evidence="2" type="ORF">JYB88_13505</name>
</gene>
<dbReference type="EMBL" id="CP071504">
    <property type="protein sequence ID" value="QSX29229.1"/>
    <property type="molecule type" value="Genomic_DNA"/>
</dbReference>
<feature type="domain" description="SGNH hydrolase-type esterase" evidence="1">
    <location>
        <begin position="30"/>
        <end position="181"/>
    </location>
</feature>
<evidence type="ECO:0000259" key="1">
    <source>
        <dbReference type="Pfam" id="PF13472"/>
    </source>
</evidence>